<organism evidence="2 3">
    <name type="scientific">Arcanobacterium pinnipediorum</name>
    <dbReference type="NCBI Taxonomy" id="1503041"/>
    <lineage>
        <taxon>Bacteria</taxon>
        <taxon>Bacillati</taxon>
        <taxon>Actinomycetota</taxon>
        <taxon>Actinomycetes</taxon>
        <taxon>Actinomycetales</taxon>
        <taxon>Actinomycetaceae</taxon>
        <taxon>Arcanobacterium</taxon>
    </lineage>
</organism>
<dbReference type="EMBL" id="CP099547">
    <property type="protein sequence ID" value="USR78904.1"/>
    <property type="molecule type" value="Genomic_DNA"/>
</dbReference>
<evidence type="ECO:0000313" key="2">
    <source>
        <dbReference type="EMBL" id="USR78904.1"/>
    </source>
</evidence>
<keyword evidence="1" id="KW-0812">Transmembrane</keyword>
<name>A0ABY5AFB7_9ACTO</name>
<reference evidence="2" key="1">
    <citation type="submission" date="2022-06" db="EMBL/GenBank/DDBJ databases">
        <title>Complete Genome Sequence of Arcanobacterium pinnipediorum strain DSM 28752 isolated from a harbour seal.</title>
        <authorList>
            <person name="Borowiak M."/>
            <person name="Kreitlow A."/>
            <person name="Alssahen M."/>
            <person name="Malorny B."/>
            <person name="Laemmler C."/>
            <person name="Prenger-Berninghoff E."/>
            <person name="Siebert U."/>
            <person name="Ploetz M."/>
            <person name="Abdulmawjood A."/>
        </authorList>
    </citation>
    <scope>NUCLEOTIDE SEQUENCE</scope>
    <source>
        <strain evidence="2">DSM 28752</strain>
    </source>
</reference>
<feature type="transmembrane region" description="Helical" evidence="1">
    <location>
        <begin position="191"/>
        <end position="212"/>
    </location>
</feature>
<gene>
    <name evidence="2" type="ORF">NG665_05805</name>
</gene>
<sequence>MFALLLRQELTSQKGWLTSTFLTAGLIAVVSFGLSLPHIPGITHLTYFTLIATIFGLPAVLLIGLAAQYWQTMSGERGYFTHTIPAKPHELFWAKTVFAFLVELCALGFSMLAFLGLALSNAWENEMSLSQFLQPYTELIERTPTWLVIIGIFYVLFTLASIILQSAAVMSISSLGRFTGSTATNLAKGFIGLYLVGQIAGAVGTLLLPLSVRISDLTFTWTPMLPSVIHSLQTDSQPEVFGLGALITFLILTIALVWLGIRAIKHTSLR</sequence>
<evidence type="ECO:0000256" key="1">
    <source>
        <dbReference type="SAM" id="Phobius"/>
    </source>
</evidence>
<accession>A0ABY5AFB7</accession>
<keyword evidence="1" id="KW-0472">Membrane</keyword>
<dbReference type="Proteomes" id="UP001056109">
    <property type="component" value="Chromosome"/>
</dbReference>
<feature type="transmembrane region" description="Helical" evidence="1">
    <location>
        <begin position="146"/>
        <end position="170"/>
    </location>
</feature>
<keyword evidence="3" id="KW-1185">Reference proteome</keyword>
<feature type="transmembrane region" description="Helical" evidence="1">
    <location>
        <begin position="21"/>
        <end position="39"/>
    </location>
</feature>
<protein>
    <recommendedName>
        <fullName evidence="4">ABC-2 family transporter protein</fullName>
    </recommendedName>
</protein>
<evidence type="ECO:0000313" key="3">
    <source>
        <dbReference type="Proteomes" id="UP001056109"/>
    </source>
</evidence>
<evidence type="ECO:0008006" key="4">
    <source>
        <dbReference type="Google" id="ProtNLM"/>
    </source>
</evidence>
<dbReference type="RefSeq" id="WP_252672748.1">
    <property type="nucleotide sequence ID" value="NZ_CP099547.1"/>
</dbReference>
<proteinExistence type="predicted"/>
<feature type="transmembrane region" description="Helical" evidence="1">
    <location>
        <begin position="240"/>
        <end position="261"/>
    </location>
</feature>
<feature type="transmembrane region" description="Helical" evidence="1">
    <location>
        <begin position="91"/>
        <end position="119"/>
    </location>
</feature>
<feature type="transmembrane region" description="Helical" evidence="1">
    <location>
        <begin position="45"/>
        <end position="70"/>
    </location>
</feature>
<keyword evidence="1" id="KW-1133">Transmembrane helix</keyword>